<evidence type="ECO:0000313" key="2">
    <source>
        <dbReference type="EMBL" id="MTV88389.1"/>
    </source>
</evidence>
<feature type="non-terminal residue" evidence="2">
    <location>
        <position position="49"/>
    </location>
</feature>
<feature type="domain" description="Aspartate/glutamate/uridylate kinase" evidence="1">
    <location>
        <begin position="2"/>
        <end position="40"/>
    </location>
</feature>
<name>A0A6I3U916_STREE</name>
<reference evidence="2 3" key="1">
    <citation type="submission" date="2019-11" db="EMBL/GenBank/DDBJ databases">
        <title>Growth characteristics of pneumococcus vary with the chemical composition of the capsule and with environmental conditions.</title>
        <authorList>
            <person name="Tothpal A."/>
            <person name="Desobry K."/>
            <person name="Joshi S."/>
            <person name="Wyllie A.L."/>
            <person name="Weinberger D.M."/>
        </authorList>
    </citation>
    <scope>NUCLEOTIDE SEQUENCE [LARGE SCALE GENOMIC DNA]</scope>
    <source>
        <strain evidence="3">pnumococcus35B</strain>
    </source>
</reference>
<dbReference type="InterPro" id="IPR001048">
    <property type="entry name" value="Asp/Glu/Uridylate_kinase"/>
</dbReference>
<dbReference type="EMBL" id="WNHX01000638">
    <property type="protein sequence ID" value="MTV88389.1"/>
    <property type="molecule type" value="Genomic_DNA"/>
</dbReference>
<dbReference type="Proteomes" id="UP000469505">
    <property type="component" value="Unassembled WGS sequence"/>
</dbReference>
<keyword evidence="2" id="KW-0808">Transferase</keyword>
<dbReference type="Gene3D" id="3.40.1160.10">
    <property type="entry name" value="Acetylglutamate kinase-like"/>
    <property type="match status" value="1"/>
</dbReference>
<sequence length="49" mass="5276">MKVVKFGGSSLASAGQLEKVLNIVKSDKERRFVVVSAPGKRNAEDTKVT</sequence>
<dbReference type="EC" id="2.7.2.4" evidence="2"/>
<dbReference type="InterPro" id="IPR036393">
    <property type="entry name" value="AceGlu_kinase-like_sf"/>
</dbReference>
<evidence type="ECO:0000259" key="1">
    <source>
        <dbReference type="Pfam" id="PF00696"/>
    </source>
</evidence>
<dbReference type="PROSITE" id="PS00324">
    <property type="entry name" value="ASPARTOKINASE"/>
    <property type="match status" value="1"/>
</dbReference>
<dbReference type="InterPro" id="IPR018042">
    <property type="entry name" value="Aspartate_kinase_CS"/>
</dbReference>
<dbReference type="GO" id="GO:0008652">
    <property type="term" value="P:amino acid biosynthetic process"/>
    <property type="evidence" value="ECO:0007669"/>
    <property type="project" value="InterPro"/>
</dbReference>
<comment type="caution">
    <text evidence="2">The sequence shown here is derived from an EMBL/GenBank/DDBJ whole genome shotgun (WGS) entry which is preliminary data.</text>
</comment>
<dbReference type="GO" id="GO:0004072">
    <property type="term" value="F:aspartate kinase activity"/>
    <property type="evidence" value="ECO:0007669"/>
    <property type="project" value="UniProtKB-EC"/>
</dbReference>
<accession>A0A6I3U916</accession>
<organism evidence="2 3">
    <name type="scientific">Streptococcus pneumoniae</name>
    <dbReference type="NCBI Taxonomy" id="1313"/>
    <lineage>
        <taxon>Bacteria</taxon>
        <taxon>Bacillati</taxon>
        <taxon>Bacillota</taxon>
        <taxon>Bacilli</taxon>
        <taxon>Lactobacillales</taxon>
        <taxon>Streptococcaceae</taxon>
        <taxon>Streptococcus</taxon>
    </lineage>
</organism>
<dbReference type="AlphaFoldDB" id="A0A6I3U916"/>
<proteinExistence type="predicted"/>
<gene>
    <name evidence="2" type="ORF">GM543_13080</name>
</gene>
<evidence type="ECO:0000313" key="3">
    <source>
        <dbReference type="Proteomes" id="UP000469505"/>
    </source>
</evidence>
<dbReference type="SUPFAM" id="SSF53633">
    <property type="entry name" value="Carbamate kinase-like"/>
    <property type="match status" value="1"/>
</dbReference>
<dbReference type="Pfam" id="PF00696">
    <property type="entry name" value="AA_kinase"/>
    <property type="match status" value="1"/>
</dbReference>
<keyword evidence="2" id="KW-0418">Kinase</keyword>
<protein>
    <submittedName>
        <fullName evidence="2">Aspartate kinase</fullName>
        <ecNumber evidence="2">2.7.2.4</ecNumber>
    </submittedName>
</protein>